<keyword evidence="2" id="KW-0472">Membrane</keyword>
<gene>
    <name evidence="5" type="ORF">CLV70_15011</name>
</gene>
<evidence type="ECO:0000313" key="6">
    <source>
        <dbReference type="Proteomes" id="UP000239209"/>
    </source>
</evidence>
<keyword evidence="6" id="KW-1185">Reference proteome</keyword>
<keyword evidence="2" id="KW-0812">Transmembrane</keyword>
<feature type="signal peptide" evidence="3">
    <location>
        <begin position="1"/>
        <end position="28"/>
    </location>
</feature>
<reference evidence="5 6" key="1">
    <citation type="submission" date="2018-03" db="EMBL/GenBank/DDBJ databases">
        <title>Genomic Encyclopedia of Archaeal and Bacterial Type Strains, Phase II (KMG-II): from individual species to whole genera.</title>
        <authorList>
            <person name="Goeker M."/>
        </authorList>
    </citation>
    <scope>NUCLEOTIDE SEQUENCE [LARGE SCALE GENOMIC DNA]</scope>
    <source>
        <strain evidence="5 6">DSM 45348</strain>
    </source>
</reference>
<dbReference type="OrthoDB" id="5241668at2"/>
<organism evidence="5 6">
    <name type="scientific">Pseudosporangium ferrugineum</name>
    <dbReference type="NCBI Taxonomy" id="439699"/>
    <lineage>
        <taxon>Bacteria</taxon>
        <taxon>Bacillati</taxon>
        <taxon>Actinomycetota</taxon>
        <taxon>Actinomycetes</taxon>
        <taxon>Micromonosporales</taxon>
        <taxon>Micromonosporaceae</taxon>
        <taxon>Pseudosporangium</taxon>
    </lineage>
</organism>
<dbReference type="Proteomes" id="UP000239209">
    <property type="component" value="Unassembled WGS sequence"/>
</dbReference>
<feature type="region of interest" description="Disordered" evidence="1">
    <location>
        <begin position="224"/>
        <end position="285"/>
    </location>
</feature>
<feature type="chain" id="PRO_5015703886" description="DUF4350 domain-containing protein" evidence="3">
    <location>
        <begin position="29"/>
        <end position="442"/>
    </location>
</feature>
<feature type="compositionally biased region" description="Acidic residues" evidence="1">
    <location>
        <begin position="244"/>
        <end position="256"/>
    </location>
</feature>
<dbReference type="Pfam" id="PF14258">
    <property type="entry name" value="DUF4350"/>
    <property type="match status" value="1"/>
</dbReference>
<dbReference type="RefSeq" id="WP_106131486.1">
    <property type="nucleotide sequence ID" value="NZ_PVZG01000050.1"/>
</dbReference>
<proteinExistence type="predicted"/>
<keyword evidence="3" id="KW-0732">Signal</keyword>
<dbReference type="EMBL" id="PVZG01000050">
    <property type="protein sequence ID" value="PRY17685.1"/>
    <property type="molecule type" value="Genomic_DNA"/>
</dbReference>
<sequence>MKNPRRLRLVAPLAAVLALATFTGIVHAVEQPDPTDAAFLSPTSDEGEGARLLADGLAREGIVVDVRRTTPEALDAVGSGEAATVFVTAPALVYRAYLERLVTLPAQVRVVMVAPTESDLRQAGLDVPVGGPRWTAAAPPPGCAAGFADAGPAAALRRTYDAGAYEPVVCYGGGVAEFQARGYAELTLVGAADPFRNDRADEHGNRRLALGLLSRTPRVVWLDLHERERAPRPTPTPTRPADPGEPEDEGYEDWTDDGGRGDGPGQPTPAPAPDGEGDGGSQGGALGDSALAQAFPPAVWATLALLVLAAVALVLASARRLGAPVAEPLPVRVRAAETVRGLGGLYRRAGARGTSLATVQSAARARLLDHFGLPPDTPIDPLAARVAAYTGVPEDDVRHLLGGGVEDSDEELVRAATAVQDLVRHVTGQQNWQQAPDEGNVT</sequence>
<dbReference type="AlphaFoldDB" id="A0A2T0R967"/>
<evidence type="ECO:0000256" key="2">
    <source>
        <dbReference type="SAM" id="Phobius"/>
    </source>
</evidence>
<protein>
    <recommendedName>
        <fullName evidence="4">DUF4350 domain-containing protein</fullName>
    </recommendedName>
</protein>
<evidence type="ECO:0000256" key="3">
    <source>
        <dbReference type="SAM" id="SignalP"/>
    </source>
</evidence>
<feature type="domain" description="DUF4350" evidence="4">
    <location>
        <begin position="44"/>
        <end position="213"/>
    </location>
</feature>
<feature type="transmembrane region" description="Helical" evidence="2">
    <location>
        <begin position="298"/>
        <end position="316"/>
    </location>
</feature>
<evidence type="ECO:0000256" key="1">
    <source>
        <dbReference type="SAM" id="MobiDB-lite"/>
    </source>
</evidence>
<name>A0A2T0R967_9ACTN</name>
<evidence type="ECO:0000259" key="4">
    <source>
        <dbReference type="Pfam" id="PF14258"/>
    </source>
</evidence>
<accession>A0A2T0R967</accession>
<comment type="caution">
    <text evidence="5">The sequence shown here is derived from an EMBL/GenBank/DDBJ whole genome shotgun (WGS) entry which is preliminary data.</text>
</comment>
<evidence type="ECO:0000313" key="5">
    <source>
        <dbReference type="EMBL" id="PRY17685.1"/>
    </source>
</evidence>
<dbReference type="InterPro" id="IPR025646">
    <property type="entry name" value="DUF4350"/>
</dbReference>
<keyword evidence="2" id="KW-1133">Transmembrane helix</keyword>